<protein>
    <submittedName>
        <fullName evidence="1">Uncharacterized protein</fullName>
    </submittedName>
</protein>
<accession>A0AA35UKC8</accession>
<sequence length="422" mass="47209">MAAPGIVRLKKEKKGMTAFNPRHLARQVPATTWQAYLSSRSIAIPESFDWNAEEKAFSDALIALLEELEPDQQALLHAELRHVYALATQKGIDAILNASDNDVAIREDFGQLRNHAERAMWVLVNWPQTFMTAEALLQFDLGVGKRSWKRQAIKVTEPVSREAADIEGLQAALSEVLSKRKGPRRACHVDVCDRHLDGGVQISVYVEDDPNDLVEFVEEGMRRRTTRPATNLALVYFPASGIVDTVGRGGAKVHQPLVTLFARHLLKQEVKPEAVKQPMFYLNRLRHGLDLPEDSDIDLAAHGIDRIRLRRARLRSTRAPICDFWVGVPADQAEHCVLAASSAHLKDHDLFRGPFNIVEALISIYFAPAEVGKRGRVLNIDIKQSGISNLQDMAEEDAKLAERLLRAWRVSEPTEVELALVA</sequence>
<dbReference type="AlphaFoldDB" id="A0AA35UKC8"/>
<proteinExistence type="predicted"/>
<dbReference type="Proteomes" id="UP001158598">
    <property type="component" value="Chromosome"/>
</dbReference>
<dbReference type="EMBL" id="OX458332">
    <property type="protein sequence ID" value="CAI8797115.1"/>
    <property type="molecule type" value="Genomic_DNA"/>
</dbReference>
<name>A0AA35UKC8_METCP</name>
<reference evidence="1" key="1">
    <citation type="submission" date="2023-03" db="EMBL/GenBank/DDBJ databases">
        <authorList>
            <person name="Pearce D."/>
        </authorList>
    </citation>
    <scope>NUCLEOTIDE SEQUENCE</scope>
    <source>
        <strain evidence="1">Mc</strain>
    </source>
</reference>
<evidence type="ECO:0000313" key="2">
    <source>
        <dbReference type="Proteomes" id="UP001158598"/>
    </source>
</evidence>
<evidence type="ECO:0000313" key="1">
    <source>
        <dbReference type="EMBL" id="CAI8797115.1"/>
    </source>
</evidence>
<organism evidence="1 2">
    <name type="scientific">Methylococcus capsulatus</name>
    <dbReference type="NCBI Taxonomy" id="414"/>
    <lineage>
        <taxon>Bacteria</taxon>
        <taxon>Pseudomonadati</taxon>
        <taxon>Pseudomonadota</taxon>
        <taxon>Gammaproteobacteria</taxon>
        <taxon>Methylococcales</taxon>
        <taxon>Methylococcaceae</taxon>
        <taxon>Methylococcus</taxon>
    </lineage>
</organism>
<gene>
    <name evidence="1" type="ORF">MCNOR_1495</name>
</gene>